<name>A0ACB8TRV1_9APHY</name>
<evidence type="ECO:0000313" key="2">
    <source>
        <dbReference type="Proteomes" id="UP001055072"/>
    </source>
</evidence>
<accession>A0ACB8TRV1</accession>
<dbReference type="Proteomes" id="UP001055072">
    <property type="component" value="Unassembled WGS sequence"/>
</dbReference>
<evidence type="ECO:0000313" key="1">
    <source>
        <dbReference type="EMBL" id="KAI0084713.1"/>
    </source>
</evidence>
<keyword evidence="2" id="KW-1185">Reference proteome</keyword>
<proteinExistence type="predicted"/>
<comment type="caution">
    <text evidence="1">The sequence shown here is derived from an EMBL/GenBank/DDBJ whole genome shotgun (WGS) entry which is preliminary data.</text>
</comment>
<dbReference type="EMBL" id="MU274939">
    <property type="protein sequence ID" value="KAI0084713.1"/>
    <property type="molecule type" value="Genomic_DNA"/>
</dbReference>
<reference evidence="1" key="1">
    <citation type="journal article" date="2021" name="Environ. Microbiol.">
        <title>Gene family expansions and transcriptome signatures uncover fungal adaptations to wood decay.</title>
        <authorList>
            <person name="Hage H."/>
            <person name="Miyauchi S."/>
            <person name="Viragh M."/>
            <person name="Drula E."/>
            <person name="Min B."/>
            <person name="Chaduli D."/>
            <person name="Navarro D."/>
            <person name="Favel A."/>
            <person name="Norest M."/>
            <person name="Lesage-Meessen L."/>
            <person name="Balint B."/>
            <person name="Merenyi Z."/>
            <person name="de Eugenio L."/>
            <person name="Morin E."/>
            <person name="Martinez A.T."/>
            <person name="Baldrian P."/>
            <person name="Stursova M."/>
            <person name="Martinez M.J."/>
            <person name="Novotny C."/>
            <person name="Magnuson J.K."/>
            <person name="Spatafora J.W."/>
            <person name="Maurice S."/>
            <person name="Pangilinan J."/>
            <person name="Andreopoulos W."/>
            <person name="LaButti K."/>
            <person name="Hundley H."/>
            <person name="Na H."/>
            <person name="Kuo A."/>
            <person name="Barry K."/>
            <person name="Lipzen A."/>
            <person name="Henrissat B."/>
            <person name="Riley R."/>
            <person name="Ahrendt S."/>
            <person name="Nagy L.G."/>
            <person name="Grigoriev I.V."/>
            <person name="Martin F."/>
            <person name="Rosso M.N."/>
        </authorList>
    </citation>
    <scope>NUCLEOTIDE SEQUENCE</scope>
    <source>
        <strain evidence="1">CBS 384.51</strain>
    </source>
</reference>
<gene>
    <name evidence="1" type="ORF">BDY19DRAFT_898022</name>
</gene>
<organism evidence="1 2">
    <name type="scientific">Irpex rosettiformis</name>
    <dbReference type="NCBI Taxonomy" id="378272"/>
    <lineage>
        <taxon>Eukaryota</taxon>
        <taxon>Fungi</taxon>
        <taxon>Dikarya</taxon>
        <taxon>Basidiomycota</taxon>
        <taxon>Agaricomycotina</taxon>
        <taxon>Agaricomycetes</taxon>
        <taxon>Polyporales</taxon>
        <taxon>Irpicaceae</taxon>
        <taxon>Irpex</taxon>
    </lineage>
</organism>
<sequence>MAKRSNVTPDIDSDGDYYDSSKESDASFTLTTTKKRTRQTNATSGKKRRVSKLVNRSKDSSDSINEGNNGDLDTVSAPHAMSSHVITDSAPLQEALLAWYAGVHEARGMPWRKPYDAALNRDQRAQRAYEVWISEIMLQQTQVVTVIPYYNRWMSRFPTINDLAASDIETVNALWKGLGYYSRAARLLAAAKKVVNELGGRLPDNARDMEAKIPGIGRYSAGAICSIAYNECVPVLDGNVNRLLSRVLALHANPKAKATLDILWTGAEAMVRKSERAGDINQALIELGATVCKVRDPDCNSCPLQHWCKAYRYEHADDPVRRLCISSPSGAPSASDNALAPTYQVPDIEELCNLCDPLPPRPSVTAFPMKVDRKKAREELDIVNVVEWRHHTGSQDRWFLLVKRPEGGLLAGLHEFPTESSVSKTLSATAMQEIPRRLLSDLLMVPPRPCRLTSKKTRNAQDHLDTAFSKAEDPLRIASIKSAGDITHIFSHIRKTYRIQWVVLEGGGDDPPSLTSRPSDFDIGGGTLRKSQKKKATTSRRQRAEAASPSPPDSQSVEPPEGGRAQNSTTARWLLMKDVPEANIGTGVLKVWKQVSTLWATEV</sequence>
<protein>
    <submittedName>
        <fullName evidence="1">DNA glycosylase</fullName>
    </submittedName>
</protein>